<keyword evidence="8 11" id="KW-0378">Hydrolase</keyword>
<gene>
    <name evidence="13" type="ORF">CYJ34_02970</name>
</gene>
<dbReference type="Proteomes" id="UP000234335">
    <property type="component" value="Unassembled WGS sequence"/>
</dbReference>
<organism evidence="13 14">
    <name type="scientific">Anaerococcus octavius</name>
    <dbReference type="NCBI Taxonomy" id="54007"/>
    <lineage>
        <taxon>Bacteria</taxon>
        <taxon>Bacillati</taxon>
        <taxon>Bacillota</taxon>
        <taxon>Tissierellia</taxon>
        <taxon>Tissierellales</taxon>
        <taxon>Peptoniphilaceae</taxon>
        <taxon>Anaerococcus</taxon>
    </lineage>
</organism>
<evidence type="ECO:0000256" key="1">
    <source>
        <dbReference type="ARBA" id="ARBA00000851"/>
    </source>
</evidence>
<dbReference type="GO" id="GO:0009307">
    <property type="term" value="P:DNA restriction-modification system"/>
    <property type="evidence" value="ECO:0007669"/>
    <property type="project" value="UniProtKB-KW"/>
</dbReference>
<dbReference type="Pfam" id="PF18766">
    <property type="entry name" value="SWI2_SNF2"/>
    <property type="match status" value="1"/>
</dbReference>
<dbReference type="Pfam" id="PF04313">
    <property type="entry name" value="HSDR_N"/>
    <property type="match status" value="1"/>
</dbReference>
<dbReference type="EMBL" id="PKGS01000002">
    <property type="protein sequence ID" value="PKZ16762.1"/>
    <property type="molecule type" value="Genomic_DNA"/>
</dbReference>
<dbReference type="GO" id="GO:0009035">
    <property type="term" value="F:type I site-specific deoxyribonuclease activity"/>
    <property type="evidence" value="ECO:0007669"/>
    <property type="project" value="UniProtKB-EC"/>
</dbReference>
<comment type="function">
    <text evidence="11">Subunit R is required for both nuclease and ATPase activities, but not for modification.</text>
</comment>
<dbReference type="Pfam" id="PF22679">
    <property type="entry name" value="T1R_D3-like"/>
    <property type="match status" value="1"/>
</dbReference>
<dbReference type="InterPro" id="IPR055180">
    <property type="entry name" value="HsdR_RecA-like_helicase_dom_2"/>
</dbReference>
<dbReference type="InterPro" id="IPR007409">
    <property type="entry name" value="Restrct_endonuc_type1_HsdR_N"/>
</dbReference>
<reference evidence="13 14" key="1">
    <citation type="submission" date="2017-12" db="EMBL/GenBank/DDBJ databases">
        <title>Phylogenetic diversity of female urinary microbiome.</title>
        <authorList>
            <person name="Thomas-White K."/>
            <person name="Wolfe A.J."/>
        </authorList>
    </citation>
    <scope>NUCLEOTIDE SEQUENCE [LARGE SCALE GENOMIC DNA]</scope>
    <source>
        <strain evidence="13 14">UMB0119</strain>
    </source>
</reference>
<keyword evidence="14" id="KW-1185">Reference proteome</keyword>
<comment type="catalytic activity">
    <reaction evidence="1 11">
        <text>Endonucleolytic cleavage of DNA to give random double-stranded fragments with terminal 5'-phosphates, ATP is simultaneously hydrolyzed.</text>
        <dbReference type="EC" id="3.1.21.3"/>
    </reaction>
</comment>
<dbReference type="InterPro" id="IPR051268">
    <property type="entry name" value="Type-I_R_enzyme_R_subunit"/>
</dbReference>
<accession>A0A2I1M9F6</accession>
<dbReference type="InterPro" id="IPR022625">
    <property type="entry name" value="TypeI_RM_Rsu_C"/>
</dbReference>
<dbReference type="InterPro" id="IPR004473">
    <property type="entry name" value="Restrct_endonuc_typeI_HsdR"/>
</dbReference>
<evidence type="ECO:0000256" key="10">
    <source>
        <dbReference type="ARBA" id="ARBA00023125"/>
    </source>
</evidence>
<evidence type="ECO:0000256" key="11">
    <source>
        <dbReference type="RuleBase" id="RU364115"/>
    </source>
</evidence>
<dbReference type="PANTHER" id="PTHR30195:SF16">
    <property type="entry name" value="TYPE I RESTRICTION ENZYME ENDONUCLEASE SUBUNIT"/>
    <property type="match status" value="1"/>
</dbReference>
<evidence type="ECO:0000256" key="9">
    <source>
        <dbReference type="ARBA" id="ARBA00022840"/>
    </source>
</evidence>
<dbReference type="EC" id="3.1.21.3" evidence="11"/>
<comment type="subunit">
    <text evidence="3 11">The type I restriction/modification system is composed of three polypeptides R, M and S.</text>
</comment>
<dbReference type="GO" id="GO:0003677">
    <property type="term" value="F:DNA binding"/>
    <property type="evidence" value="ECO:0007669"/>
    <property type="project" value="UniProtKB-KW"/>
</dbReference>
<dbReference type="InterPro" id="IPR040980">
    <property type="entry name" value="SWI2_SNF2"/>
</dbReference>
<keyword evidence="9 11" id="KW-0067">ATP-binding</keyword>
<evidence type="ECO:0000256" key="3">
    <source>
        <dbReference type="ARBA" id="ARBA00011296"/>
    </source>
</evidence>
<dbReference type="CDD" id="cd22332">
    <property type="entry name" value="HsdR_N"/>
    <property type="match status" value="1"/>
</dbReference>
<evidence type="ECO:0000259" key="12">
    <source>
        <dbReference type="PROSITE" id="PS51192"/>
    </source>
</evidence>
<sequence length="1012" mass="117063">MVEIKFDDEQILEDTLIKRLCDGKSQWTYEPSIKTHADLWDNFRKILEANNKDILDDHPLTDAEFRQIQGQMEFTSFYDAGKFLVGENGVAKIPLQREDATLGMVMLTVFRRQDVAGGSSVYQVINQFQAPKTNHMDRNARFDVTLLFNGLPLIQIELKKRNVSHMEAFEQITNYVSTDKYHGLFSCLQTFVISNGHTTRYIAASNDIERKKQFLTRWNNSENEAVDDLFDFAREVLSIPQAHQLISFYSVLDNDSKNIIILRPYQIHAIKALQVAASNHQSGYIWHTTGSGKTLTSYKASRNLYQIPRIQKTIFLVDRVDLDQQTTNSFLSYAQNDSVDIESTESVGKLKKHLLSNDRSVVVTTVQKLNYLIGKGEHRINNRDMQKMKSLEIAFVVDECHRAISPEQQDLLKKFFVNSLWYGFTGTPIFAENKKQAIGNLPQTTEEQFGKRLHEYTIKEAIGDGAVLGFQVENKQMISQDYAYEIVEGHFPSKDVYNMQAKDLEKYIANGYFENDDYKLKVIDQIINNMALKFALDREAGKSYGALLTTSSIKDAQRYYELFKKVKNGESNVKISDRIRKKQADFPKIAITYSISENKEMTKDNYEKMKIALADYNEEFATNFSLETLGAYHRNLNDRMARKKNKYKLRSEQIDIVIVVDRLLTGFDAPSMGLLFIDRPPMTPQGLIQAFSRTNRLYDERKTYGQIVTFRTPYAYEKAIKNAFSLYSNGGGNFVTAPDYKDAKARFEDAADNLLQFKIVENPESQMGYDTMREFLRTFQKFDKANAAVMVYSDYTSDEDYYKNLISEEELEAYADFYNYIRALIPDGSEDDGEIDLLDISYEPVSIRSNIIDYSYLTSLIQEKANNRREMNNKNSDEIEKTLAELIKQNPAKGEVYRQINEEIDQNPDKYQNSIIDDVAKDKFNTIIQKNINDFVDNYKVNKEDLEFLIANYPIDKKEVKKPLGEDKLIKNANKDLYNEESGENLSLLKFKSMLRKDTHKFIDQKIRPYFE</sequence>
<dbReference type="NCBIfam" id="TIGR00348">
    <property type="entry name" value="hsdR"/>
    <property type="match status" value="1"/>
</dbReference>
<proteinExistence type="inferred from homology"/>
<dbReference type="Gene3D" id="3.90.1570.50">
    <property type="match status" value="1"/>
</dbReference>
<dbReference type="Pfam" id="PF12008">
    <property type="entry name" value="EcoR124_C"/>
    <property type="match status" value="1"/>
</dbReference>
<evidence type="ECO:0000256" key="2">
    <source>
        <dbReference type="ARBA" id="ARBA00008598"/>
    </source>
</evidence>
<dbReference type="CDD" id="cd18800">
    <property type="entry name" value="SF2_C_EcoR124I-like"/>
    <property type="match status" value="1"/>
</dbReference>
<dbReference type="PANTHER" id="PTHR30195">
    <property type="entry name" value="TYPE I SITE-SPECIFIC DEOXYRIBONUCLEASE PROTEIN SUBUNIT M AND R"/>
    <property type="match status" value="1"/>
</dbReference>
<keyword evidence="4" id="KW-0540">Nuclease</keyword>
<evidence type="ECO:0000256" key="6">
    <source>
        <dbReference type="ARBA" id="ARBA00022747"/>
    </source>
</evidence>
<keyword evidence="13" id="KW-0347">Helicase</keyword>
<dbReference type="AlphaFoldDB" id="A0A2I1M9F6"/>
<keyword evidence="6 11" id="KW-0680">Restriction system</keyword>
<dbReference type="InterPro" id="IPR014001">
    <property type="entry name" value="Helicase_ATP-bd"/>
</dbReference>
<dbReference type="RefSeq" id="WP_101539861.1">
    <property type="nucleotide sequence ID" value="NZ_PKGS01000002.1"/>
</dbReference>
<evidence type="ECO:0000256" key="4">
    <source>
        <dbReference type="ARBA" id="ARBA00022722"/>
    </source>
</evidence>
<dbReference type="Gene3D" id="3.40.50.300">
    <property type="entry name" value="P-loop containing nucleotide triphosphate hydrolases"/>
    <property type="match status" value="2"/>
</dbReference>
<dbReference type="SMART" id="SM00487">
    <property type="entry name" value="DEXDc"/>
    <property type="match status" value="1"/>
</dbReference>
<protein>
    <recommendedName>
        <fullName evidence="11">Type I restriction enzyme endonuclease subunit</fullName>
        <shortName evidence="11">R protein</shortName>
        <ecNumber evidence="11">3.1.21.3</ecNumber>
    </recommendedName>
    <alternativeName>
        <fullName evidence="11">Type-1 restriction enzyme R protein</fullName>
    </alternativeName>
</protein>
<evidence type="ECO:0000256" key="7">
    <source>
        <dbReference type="ARBA" id="ARBA00022759"/>
    </source>
</evidence>
<dbReference type="GO" id="GO:0005524">
    <property type="term" value="F:ATP binding"/>
    <property type="evidence" value="ECO:0007669"/>
    <property type="project" value="UniProtKB-KW"/>
</dbReference>
<evidence type="ECO:0000256" key="5">
    <source>
        <dbReference type="ARBA" id="ARBA00022741"/>
    </source>
</evidence>
<keyword evidence="5 11" id="KW-0547">Nucleotide-binding</keyword>
<dbReference type="GO" id="GO:0004386">
    <property type="term" value="F:helicase activity"/>
    <property type="evidence" value="ECO:0007669"/>
    <property type="project" value="UniProtKB-KW"/>
</dbReference>
<keyword evidence="10 11" id="KW-0238">DNA-binding</keyword>
<name>A0A2I1M9F6_9FIRM</name>
<evidence type="ECO:0000256" key="8">
    <source>
        <dbReference type="ARBA" id="ARBA00022801"/>
    </source>
</evidence>
<keyword evidence="7" id="KW-0255">Endonuclease</keyword>
<evidence type="ECO:0000313" key="14">
    <source>
        <dbReference type="Proteomes" id="UP000234335"/>
    </source>
</evidence>
<dbReference type="PROSITE" id="PS51192">
    <property type="entry name" value="HELICASE_ATP_BIND_1"/>
    <property type="match status" value="1"/>
</dbReference>
<dbReference type="InterPro" id="IPR027417">
    <property type="entry name" value="P-loop_NTPase"/>
</dbReference>
<comment type="caution">
    <text evidence="13">The sequence shown here is derived from an EMBL/GenBank/DDBJ whole genome shotgun (WGS) entry which is preliminary data.</text>
</comment>
<feature type="domain" description="Helicase ATP-binding" evidence="12">
    <location>
        <begin position="274"/>
        <end position="446"/>
    </location>
</feature>
<dbReference type="SUPFAM" id="SSF52540">
    <property type="entry name" value="P-loop containing nucleoside triphosphate hydrolases"/>
    <property type="match status" value="2"/>
</dbReference>
<comment type="similarity">
    <text evidence="2 11">Belongs to the HsdR family.</text>
</comment>
<evidence type="ECO:0000313" key="13">
    <source>
        <dbReference type="EMBL" id="PKZ16762.1"/>
    </source>
</evidence>